<dbReference type="Gene3D" id="3.30.450.350">
    <property type="entry name" value="CHASE domain"/>
    <property type="match status" value="1"/>
</dbReference>
<dbReference type="SUPFAM" id="SSF55874">
    <property type="entry name" value="ATPase domain of HSP90 chaperone/DNA topoisomerase II/histidine kinase"/>
    <property type="match status" value="1"/>
</dbReference>
<reference evidence="14" key="1">
    <citation type="journal article" date="2015" name="Nature">
        <title>Complex archaea that bridge the gap between prokaryotes and eukaryotes.</title>
        <authorList>
            <person name="Spang A."/>
            <person name="Saw J.H."/>
            <person name="Jorgensen S.L."/>
            <person name="Zaremba-Niedzwiedzka K."/>
            <person name="Martijn J."/>
            <person name="Lind A.E."/>
            <person name="van Eijk R."/>
            <person name="Schleper C."/>
            <person name="Guy L."/>
            <person name="Ettema T.J."/>
        </authorList>
    </citation>
    <scope>NUCLEOTIDE SEQUENCE</scope>
</reference>
<dbReference type="PANTHER" id="PTHR43047:SF9">
    <property type="entry name" value="HISTIDINE KINASE"/>
    <property type="match status" value="1"/>
</dbReference>
<dbReference type="InterPro" id="IPR003661">
    <property type="entry name" value="HisK_dim/P_dom"/>
</dbReference>
<sequence>MQDNKMNSRFSTLTLLFSDKRARLQAIIGLLILLIGLILSIAGFLELQDIASERLYLQTQKHTQSQVKQIQTNLDISLDSLNEIEVLFHVLGDVSRSQLASYVASDTKYHSGTVALGWVPKIKGENVAIFEKEVQKSDPSFRVYEITGHGMPTPVNTREAVYPIKFLISPKNRDIQAGLNLASIGSRERLINKAERMETTVITQRISLYYGNRQFYGFQALHPIFTRNDFGQKQLAGLVMGNYNIESLVEDVFSDNNNQVDIALYDANTASQQVLYSSSKVLNTVDKVKQQQRQSWTYSLNVADQQWILVVFPNTALFSDADSWLPSAGLIIGSLMTLLLTIYLFIALIKTRQISQLSTVLEGTTTQLDIQTKLKQEADKANQAKSGLLRAASHDLRQPLHTIGLLTTLLKDSKDKAEQTQLIDKTQIAVDGMNTMFGSLLDLSLLESSEFPVHQEHFYLQDILDKLSLDFELQAKQHALSFKTVETSSCVYTDPILLERVLRNLLSNAIRYTPQGKVLLGCRRLKQHTRICVIDTGIGLDHQSKDKIFDAFYRDQAAQQLSDKGLGLGLSIVQQITTLLQLNLGVDSQLAKGACFYVDIPNGDATLIGQVQTLPQQASINKQIWVIEDDATTRYAMEKLLLSWHCDVETMASSVEVTQMLEQHTTAPEVIIADYQLINETGLELASHIQGYYQRSIPIIIITGTTDLKVREAIEQQGAQFMMKPIKPDDLNSRLLLL</sequence>
<dbReference type="Gene3D" id="3.40.50.2300">
    <property type="match status" value="1"/>
</dbReference>
<dbReference type="SMART" id="SM01079">
    <property type="entry name" value="CHASE"/>
    <property type="match status" value="1"/>
</dbReference>
<evidence type="ECO:0000256" key="3">
    <source>
        <dbReference type="ARBA" id="ARBA00012438"/>
    </source>
</evidence>
<evidence type="ECO:0000259" key="13">
    <source>
        <dbReference type="PROSITE" id="PS50839"/>
    </source>
</evidence>
<feature type="transmembrane region" description="Helical" evidence="10">
    <location>
        <begin position="324"/>
        <end position="349"/>
    </location>
</feature>
<evidence type="ECO:0000256" key="1">
    <source>
        <dbReference type="ARBA" id="ARBA00000085"/>
    </source>
</evidence>
<evidence type="ECO:0000259" key="11">
    <source>
        <dbReference type="PROSITE" id="PS50109"/>
    </source>
</evidence>
<dbReference type="Gene3D" id="3.30.565.10">
    <property type="entry name" value="Histidine kinase-like ATPase, C-terminal domain"/>
    <property type="match status" value="1"/>
</dbReference>
<evidence type="ECO:0000256" key="4">
    <source>
        <dbReference type="ARBA" id="ARBA00022553"/>
    </source>
</evidence>
<dbReference type="InterPro" id="IPR003594">
    <property type="entry name" value="HATPase_dom"/>
</dbReference>
<dbReference type="EC" id="2.7.13.3" evidence="3"/>
<dbReference type="AlphaFoldDB" id="A0A0F9S2B8"/>
<evidence type="ECO:0000256" key="6">
    <source>
        <dbReference type="ARBA" id="ARBA00022692"/>
    </source>
</evidence>
<accession>A0A0F9S2B8</accession>
<feature type="domain" description="Response regulatory" evidence="12">
    <location>
        <begin position="623"/>
        <end position="738"/>
    </location>
</feature>
<dbReference type="PANTHER" id="PTHR43047">
    <property type="entry name" value="TWO-COMPONENT HISTIDINE PROTEIN KINASE"/>
    <property type="match status" value="1"/>
</dbReference>
<evidence type="ECO:0000256" key="7">
    <source>
        <dbReference type="ARBA" id="ARBA00022777"/>
    </source>
</evidence>
<dbReference type="GO" id="GO:0005886">
    <property type="term" value="C:plasma membrane"/>
    <property type="evidence" value="ECO:0007669"/>
    <property type="project" value="TreeGrafter"/>
</dbReference>
<dbReference type="PRINTS" id="PR00344">
    <property type="entry name" value="BCTRLSENSOR"/>
</dbReference>
<dbReference type="Pfam" id="PF02518">
    <property type="entry name" value="HATPase_c"/>
    <property type="match status" value="1"/>
</dbReference>
<proteinExistence type="predicted"/>
<feature type="domain" description="Histidine kinase" evidence="11">
    <location>
        <begin position="391"/>
        <end position="604"/>
    </location>
</feature>
<evidence type="ECO:0000256" key="10">
    <source>
        <dbReference type="SAM" id="Phobius"/>
    </source>
</evidence>
<evidence type="ECO:0000256" key="5">
    <source>
        <dbReference type="ARBA" id="ARBA00022679"/>
    </source>
</evidence>
<dbReference type="GO" id="GO:0009927">
    <property type="term" value="F:histidine phosphotransfer kinase activity"/>
    <property type="evidence" value="ECO:0007669"/>
    <property type="project" value="TreeGrafter"/>
</dbReference>
<evidence type="ECO:0000256" key="8">
    <source>
        <dbReference type="ARBA" id="ARBA00022989"/>
    </source>
</evidence>
<dbReference type="PROSITE" id="PS50110">
    <property type="entry name" value="RESPONSE_REGULATORY"/>
    <property type="match status" value="1"/>
</dbReference>
<dbReference type="InterPro" id="IPR011006">
    <property type="entry name" value="CheY-like_superfamily"/>
</dbReference>
<dbReference type="InterPro" id="IPR042240">
    <property type="entry name" value="CHASE_sf"/>
</dbReference>
<dbReference type="InterPro" id="IPR005467">
    <property type="entry name" value="His_kinase_dom"/>
</dbReference>
<dbReference type="InterPro" id="IPR004358">
    <property type="entry name" value="Sig_transdc_His_kin-like_C"/>
</dbReference>
<evidence type="ECO:0000256" key="2">
    <source>
        <dbReference type="ARBA" id="ARBA00004370"/>
    </source>
</evidence>
<organism evidence="14">
    <name type="scientific">marine sediment metagenome</name>
    <dbReference type="NCBI Taxonomy" id="412755"/>
    <lineage>
        <taxon>unclassified sequences</taxon>
        <taxon>metagenomes</taxon>
        <taxon>ecological metagenomes</taxon>
    </lineage>
</organism>
<dbReference type="SMART" id="SM00448">
    <property type="entry name" value="REC"/>
    <property type="match status" value="1"/>
</dbReference>
<comment type="subcellular location">
    <subcellularLocation>
        <location evidence="2">Membrane</location>
    </subcellularLocation>
</comment>
<dbReference type="CDD" id="cd00075">
    <property type="entry name" value="HATPase"/>
    <property type="match status" value="1"/>
</dbReference>
<dbReference type="SMART" id="SM00388">
    <property type="entry name" value="HisKA"/>
    <property type="match status" value="1"/>
</dbReference>
<feature type="domain" description="CHASE" evidence="13">
    <location>
        <begin position="90"/>
        <end position="310"/>
    </location>
</feature>
<dbReference type="Gene3D" id="1.10.287.130">
    <property type="match status" value="1"/>
</dbReference>
<dbReference type="CDD" id="cd00082">
    <property type="entry name" value="HisKA"/>
    <property type="match status" value="1"/>
</dbReference>
<evidence type="ECO:0000259" key="12">
    <source>
        <dbReference type="PROSITE" id="PS50110"/>
    </source>
</evidence>
<dbReference type="Pfam" id="PF00072">
    <property type="entry name" value="Response_reg"/>
    <property type="match status" value="1"/>
</dbReference>
<gene>
    <name evidence="14" type="ORF">LCGC14_0506910</name>
</gene>
<keyword evidence="5" id="KW-0808">Transferase</keyword>
<protein>
    <recommendedName>
        <fullName evidence="3">histidine kinase</fullName>
        <ecNumber evidence="3">2.7.13.3</ecNumber>
    </recommendedName>
</protein>
<dbReference type="InterPro" id="IPR036890">
    <property type="entry name" value="HATPase_C_sf"/>
</dbReference>
<dbReference type="InterPro" id="IPR006189">
    <property type="entry name" value="CHASE_dom"/>
</dbReference>
<dbReference type="InterPro" id="IPR001789">
    <property type="entry name" value="Sig_transdc_resp-reg_receiver"/>
</dbReference>
<dbReference type="InterPro" id="IPR036097">
    <property type="entry name" value="HisK_dim/P_sf"/>
</dbReference>
<dbReference type="PROSITE" id="PS50839">
    <property type="entry name" value="CHASE"/>
    <property type="match status" value="1"/>
</dbReference>
<dbReference type="SMART" id="SM00387">
    <property type="entry name" value="HATPase_c"/>
    <property type="match status" value="1"/>
</dbReference>
<feature type="transmembrane region" description="Helical" evidence="10">
    <location>
        <begin position="26"/>
        <end position="45"/>
    </location>
</feature>
<dbReference type="SUPFAM" id="SSF47384">
    <property type="entry name" value="Homodimeric domain of signal transducing histidine kinase"/>
    <property type="match status" value="1"/>
</dbReference>
<dbReference type="FunFam" id="3.30.565.10:FF:000049">
    <property type="entry name" value="Two-component sensor histidine kinase"/>
    <property type="match status" value="1"/>
</dbReference>
<dbReference type="EMBL" id="LAZR01000607">
    <property type="protein sequence ID" value="KKN62920.1"/>
    <property type="molecule type" value="Genomic_DNA"/>
</dbReference>
<keyword evidence="6 10" id="KW-0812">Transmembrane</keyword>
<keyword evidence="4" id="KW-0597">Phosphoprotein</keyword>
<dbReference type="PROSITE" id="PS50109">
    <property type="entry name" value="HIS_KIN"/>
    <property type="match status" value="1"/>
</dbReference>
<comment type="catalytic activity">
    <reaction evidence="1">
        <text>ATP + protein L-histidine = ADP + protein N-phospho-L-histidine.</text>
        <dbReference type="EC" id="2.7.13.3"/>
    </reaction>
</comment>
<evidence type="ECO:0000256" key="9">
    <source>
        <dbReference type="ARBA" id="ARBA00023136"/>
    </source>
</evidence>
<keyword evidence="8 10" id="KW-1133">Transmembrane helix</keyword>
<dbReference type="GO" id="GO:0000155">
    <property type="term" value="F:phosphorelay sensor kinase activity"/>
    <property type="evidence" value="ECO:0007669"/>
    <property type="project" value="InterPro"/>
</dbReference>
<comment type="caution">
    <text evidence="14">The sequence shown here is derived from an EMBL/GenBank/DDBJ whole genome shotgun (WGS) entry which is preliminary data.</text>
</comment>
<dbReference type="Pfam" id="PF03924">
    <property type="entry name" value="CHASE"/>
    <property type="match status" value="1"/>
</dbReference>
<keyword evidence="9 10" id="KW-0472">Membrane</keyword>
<keyword evidence="7" id="KW-0418">Kinase</keyword>
<evidence type="ECO:0000313" key="14">
    <source>
        <dbReference type="EMBL" id="KKN62920.1"/>
    </source>
</evidence>
<dbReference type="Pfam" id="PF00512">
    <property type="entry name" value="HisKA"/>
    <property type="match status" value="1"/>
</dbReference>
<name>A0A0F9S2B8_9ZZZZ</name>
<dbReference type="SUPFAM" id="SSF52172">
    <property type="entry name" value="CheY-like"/>
    <property type="match status" value="1"/>
</dbReference>